<dbReference type="NCBIfam" id="TIGR03888">
    <property type="entry name" value="nitrile_beta"/>
    <property type="match status" value="1"/>
</dbReference>
<evidence type="ECO:0000256" key="1">
    <source>
        <dbReference type="ARBA" id="ARBA00004042"/>
    </source>
</evidence>
<dbReference type="InterPro" id="IPR042262">
    <property type="entry name" value="CN_hydtase_beta_C"/>
</dbReference>
<reference evidence="8 9" key="1">
    <citation type="submission" date="2016-10" db="EMBL/GenBank/DDBJ databases">
        <authorList>
            <person name="de Groot N.N."/>
        </authorList>
    </citation>
    <scope>NUCLEOTIDE SEQUENCE [LARGE SCALE GENOMIC DNA]</scope>
    <source>
        <strain evidence="8 9">DSM 27842</strain>
    </source>
</reference>
<dbReference type="OrthoDB" id="3478924at2"/>
<proteinExistence type="inferred from homology"/>
<name>A0A1H8RBK1_9RHOB</name>
<evidence type="ECO:0000259" key="7">
    <source>
        <dbReference type="Pfam" id="PF21006"/>
    </source>
</evidence>
<keyword evidence="9" id="KW-1185">Reference proteome</keyword>
<comment type="similarity">
    <text evidence="2 5">Belongs to the nitrile hydratase subunit beta family.</text>
</comment>
<dbReference type="EMBL" id="FODS01000008">
    <property type="protein sequence ID" value="SEO63524.1"/>
    <property type="molecule type" value="Genomic_DNA"/>
</dbReference>
<comment type="catalytic activity">
    <reaction evidence="4 5">
        <text>an aliphatic primary amide = an aliphatic nitrile + H2O</text>
        <dbReference type="Rhea" id="RHEA:12673"/>
        <dbReference type="ChEBI" id="CHEBI:15377"/>
        <dbReference type="ChEBI" id="CHEBI:65285"/>
        <dbReference type="ChEBI" id="CHEBI:80291"/>
        <dbReference type="EC" id="4.2.1.84"/>
    </reaction>
</comment>
<dbReference type="Pfam" id="PF21006">
    <property type="entry name" value="NHase_beta_N"/>
    <property type="match status" value="1"/>
</dbReference>
<dbReference type="InterPro" id="IPR008990">
    <property type="entry name" value="Elect_transpt_acc-like_dom_sf"/>
</dbReference>
<evidence type="ECO:0000256" key="4">
    <source>
        <dbReference type="ARBA" id="ARBA00044877"/>
    </source>
</evidence>
<sequence>MSRLHDMGGRIGDGAVNPADNAIYARDWHGRALALTLAAGALGAWNIDISRHARERLSPRDYMNFSYYEKWIAALADLLVERGLVSEEELRRGAAAGASEAADRALRADDVAAALARGGPSGRSIEAPPRFAVGERVRTRRPARNILVDQGHTRLPSYAAGCAGEVVICHGAHVLPDSHAHDLGEAPEPLYAVRFAARELWGRAEHPGDTVTLDLWESYLEPEA</sequence>
<evidence type="ECO:0000259" key="6">
    <source>
        <dbReference type="Pfam" id="PF02211"/>
    </source>
</evidence>
<dbReference type="RefSeq" id="WP_093117532.1">
    <property type="nucleotide sequence ID" value="NZ_FODS01000008.1"/>
</dbReference>
<evidence type="ECO:0000256" key="3">
    <source>
        <dbReference type="ARBA" id="ARBA00023239"/>
    </source>
</evidence>
<dbReference type="GO" id="GO:0018822">
    <property type="term" value="F:nitrile hydratase activity"/>
    <property type="evidence" value="ECO:0007669"/>
    <property type="project" value="UniProtKB-EC"/>
</dbReference>
<dbReference type="Gene3D" id="2.30.30.50">
    <property type="match status" value="1"/>
</dbReference>
<dbReference type="PIRSF" id="PIRSF001427">
    <property type="entry name" value="NHase_beta"/>
    <property type="match status" value="1"/>
</dbReference>
<evidence type="ECO:0000313" key="8">
    <source>
        <dbReference type="EMBL" id="SEO63524.1"/>
    </source>
</evidence>
<feature type="domain" description="Nitrile hydratase beta subunit" evidence="6">
    <location>
        <begin position="121"/>
        <end position="222"/>
    </location>
</feature>
<evidence type="ECO:0000313" key="9">
    <source>
        <dbReference type="Proteomes" id="UP000198893"/>
    </source>
</evidence>
<evidence type="ECO:0000256" key="2">
    <source>
        <dbReference type="ARBA" id="ARBA00009098"/>
    </source>
</evidence>
<dbReference type="InterPro" id="IPR003168">
    <property type="entry name" value="Nitrile_hydratase_bsu"/>
</dbReference>
<protein>
    <recommendedName>
        <fullName evidence="5">Nitrile hydratase subunit beta</fullName>
        <shortName evidence="5">NHase</shortName>
        <ecNumber evidence="5">4.2.1.84</ecNumber>
    </recommendedName>
</protein>
<organism evidence="8 9">
    <name type="scientific">Salinihabitans flavidus</name>
    <dbReference type="NCBI Taxonomy" id="569882"/>
    <lineage>
        <taxon>Bacteria</taxon>
        <taxon>Pseudomonadati</taxon>
        <taxon>Pseudomonadota</taxon>
        <taxon>Alphaproteobacteria</taxon>
        <taxon>Rhodobacterales</taxon>
        <taxon>Roseobacteraceae</taxon>
        <taxon>Salinihabitans</taxon>
    </lineage>
</organism>
<evidence type="ECO:0000256" key="5">
    <source>
        <dbReference type="PIRNR" id="PIRNR001427"/>
    </source>
</evidence>
<dbReference type="STRING" id="569882.SAMN04490248_10870"/>
<dbReference type="Proteomes" id="UP000198893">
    <property type="component" value="Unassembled WGS sequence"/>
</dbReference>
<comment type="function">
    <text evidence="1 5">NHase catalyzes the hydration of various nitrile compounds to the corresponding amides.</text>
</comment>
<keyword evidence="3 5" id="KW-0456">Lyase</keyword>
<dbReference type="EC" id="4.2.1.84" evidence="5"/>
<dbReference type="Gene3D" id="1.10.472.20">
    <property type="entry name" value="Nitrile hydratase, beta subunit"/>
    <property type="match status" value="1"/>
</dbReference>
<dbReference type="Pfam" id="PF02211">
    <property type="entry name" value="NHase_beta_C"/>
    <property type="match status" value="1"/>
</dbReference>
<dbReference type="SUPFAM" id="SSF50090">
    <property type="entry name" value="Electron transport accessory proteins"/>
    <property type="match status" value="1"/>
</dbReference>
<accession>A0A1H8RBK1</accession>
<gene>
    <name evidence="8" type="ORF">SAMN04490248_10870</name>
</gene>
<dbReference type="AlphaFoldDB" id="A0A1H8RBK1"/>
<dbReference type="InterPro" id="IPR024690">
    <property type="entry name" value="CN_hydtase_beta_dom_C"/>
</dbReference>
<feature type="domain" description="Nitrile hydratase beta subunit-like N-terminal" evidence="7">
    <location>
        <begin position="1"/>
        <end position="104"/>
    </location>
</feature>
<dbReference type="GO" id="GO:0046914">
    <property type="term" value="F:transition metal ion binding"/>
    <property type="evidence" value="ECO:0007669"/>
    <property type="project" value="InterPro"/>
</dbReference>
<dbReference type="InterPro" id="IPR049054">
    <property type="entry name" value="CN_hydtase_beta-like_N"/>
</dbReference>